<feature type="compositionally biased region" description="Polar residues" evidence="6">
    <location>
        <begin position="52"/>
        <end position="65"/>
    </location>
</feature>
<keyword evidence="4" id="KW-0067">ATP-binding</keyword>
<feature type="region of interest" description="Disordered" evidence="6">
    <location>
        <begin position="410"/>
        <end position="453"/>
    </location>
</feature>
<dbReference type="InterPro" id="IPR051701">
    <property type="entry name" value="Mito_OM_Translocase_MSP1"/>
</dbReference>
<dbReference type="InterPro" id="IPR027417">
    <property type="entry name" value="P-loop_NTPase"/>
</dbReference>
<dbReference type="SUPFAM" id="SSF52540">
    <property type="entry name" value="P-loop containing nucleoside triphosphate hydrolases"/>
    <property type="match status" value="1"/>
</dbReference>
<dbReference type="STRING" id="870435.A0A0C3P061"/>
<keyword evidence="3" id="KW-1000">Mitochondrion outer membrane</keyword>
<evidence type="ECO:0000256" key="4">
    <source>
        <dbReference type="ARBA" id="ARBA00022840"/>
    </source>
</evidence>
<protein>
    <recommendedName>
        <fullName evidence="7">AAA+ ATPase domain-containing protein</fullName>
    </recommendedName>
</protein>
<keyword evidence="5" id="KW-0496">Mitochondrion</keyword>
<comment type="subcellular location">
    <subcellularLocation>
        <location evidence="1">Mitochondrion outer membrane</location>
        <topology evidence="1">Single-pass membrane protein</topology>
    </subcellularLocation>
</comment>
<feature type="compositionally biased region" description="Low complexity" evidence="6">
    <location>
        <begin position="425"/>
        <end position="444"/>
    </location>
</feature>
<evidence type="ECO:0000313" key="9">
    <source>
        <dbReference type="Proteomes" id="UP000054217"/>
    </source>
</evidence>
<dbReference type="GO" id="GO:0016887">
    <property type="term" value="F:ATP hydrolysis activity"/>
    <property type="evidence" value="ECO:0007669"/>
    <property type="project" value="InterPro"/>
</dbReference>
<organism evidence="8 9">
    <name type="scientific">Pisolithus tinctorius Marx 270</name>
    <dbReference type="NCBI Taxonomy" id="870435"/>
    <lineage>
        <taxon>Eukaryota</taxon>
        <taxon>Fungi</taxon>
        <taxon>Dikarya</taxon>
        <taxon>Basidiomycota</taxon>
        <taxon>Agaricomycotina</taxon>
        <taxon>Agaricomycetes</taxon>
        <taxon>Agaricomycetidae</taxon>
        <taxon>Boletales</taxon>
        <taxon>Sclerodermatineae</taxon>
        <taxon>Pisolithaceae</taxon>
        <taxon>Pisolithus</taxon>
    </lineage>
</organism>
<evidence type="ECO:0000256" key="3">
    <source>
        <dbReference type="ARBA" id="ARBA00022787"/>
    </source>
</evidence>
<dbReference type="Gene3D" id="3.40.50.300">
    <property type="entry name" value="P-loop containing nucleotide triphosphate hydrolases"/>
    <property type="match status" value="1"/>
</dbReference>
<keyword evidence="3" id="KW-0472">Membrane</keyword>
<dbReference type="HOGENOM" id="CLU_004423_0_0_1"/>
<dbReference type="Proteomes" id="UP000054217">
    <property type="component" value="Unassembled WGS sequence"/>
</dbReference>
<dbReference type="InterPro" id="IPR003960">
    <property type="entry name" value="ATPase_AAA_CS"/>
</dbReference>
<dbReference type="Gene3D" id="1.10.8.60">
    <property type="match status" value="1"/>
</dbReference>
<dbReference type="GO" id="GO:0005741">
    <property type="term" value="C:mitochondrial outer membrane"/>
    <property type="evidence" value="ECO:0007669"/>
    <property type="project" value="UniProtKB-SubCell"/>
</dbReference>
<proteinExistence type="predicted"/>
<dbReference type="InterPro" id="IPR041569">
    <property type="entry name" value="AAA_lid_3"/>
</dbReference>
<accession>A0A0C3P061</accession>
<feature type="region of interest" description="Disordered" evidence="6">
    <location>
        <begin position="27"/>
        <end position="149"/>
    </location>
</feature>
<reference evidence="9" key="2">
    <citation type="submission" date="2015-01" db="EMBL/GenBank/DDBJ databases">
        <title>Evolutionary Origins and Diversification of the Mycorrhizal Mutualists.</title>
        <authorList>
            <consortium name="DOE Joint Genome Institute"/>
            <consortium name="Mycorrhizal Genomics Consortium"/>
            <person name="Kohler A."/>
            <person name="Kuo A."/>
            <person name="Nagy L.G."/>
            <person name="Floudas D."/>
            <person name="Copeland A."/>
            <person name="Barry K.W."/>
            <person name="Cichocki N."/>
            <person name="Veneault-Fourrey C."/>
            <person name="LaButti K."/>
            <person name="Lindquist E.A."/>
            <person name="Lipzen A."/>
            <person name="Lundell T."/>
            <person name="Morin E."/>
            <person name="Murat C."/>
            <person name="Riley R."/>
            <person name="Ohm R."/>
            <person name="Sun H."/>
            <person name="Tunlid A."/>
            <person name="Henrissat B."/>
            <person name="Grigoriev I.V."/>
            <person name="Hibbett D.S."/>
            <person name="Martin F."/>
        </authorList>
    </citation>
    <scope>NUCLEOTIDE SEQUENCE [LARGE SCALE GENOMIC DNA]</scope>
    <source>
        <strain evidence="9">Marx 270</strain>
    </source>
</reference>
<dbReference type="AlphaFoldDB" id="A0A0C3P061"/>
<dbReference type="Pfam" id="PF17862">
    <property type="entry name" value="AAA_lid_3"/>
    <property type="match status" value="1"/>
</dbReference>
<feature type="domain" description="AAA+ ATPase" evidence="7">
    <location>
        <begin position="852"/>
        <end position="993"/>
    </location>
</feature>
<evidence type="ECO:0000259" key="7">
    <source>
        <dbReference type="SMART" id="SM00382"/>
    </source>
</evidence>
<sequence>MRRSSAVLGRTRSLLITSRQRLHGNARLVTVSPRLGRTKLPRDTHADPENPASPSTRVYTRSSSLRPAALDEQEVPPTFVADSPPEPDGPPSEPDKPPRRSRTTSSGTGTSTQRDRDPDSDDRPQLPPGLDILWLPDAPSVSDSSRTNALPPPELFEEALTNLHITLHPQTQHRAAYLTPSGPPVEPTLALYCPVEGAEYVIDETVRELARRTGAEVLVIDAVQLAAGEWGHFGKAANAIQFPRNPLQYYPLPPQSPASRRQSRNVEEEEEADASSYSPSLGIAQMTLHVLAPAMASRGRQPPLFTTSRASAPPNRIKAFFDDIVNFPSPGQHTRPRLVYIRDFPTLAPTAPTWYPHLLSAVRARRTGPIARPSSPVACPMTIICGVTPPLVGQNSGNFSPSSVGAYPVSESHVPGGNRRRHTSRSAASAAFSASSNAGSHPSSEWGEDDHATRAREKRLRERLRRWERGGDGALLEDIPRLLTANTMGLSGTVSAQGSPFSQASSPFAMPPYSSSEADPNRPIVLVGSTPLDLTGGGMGSEGEVGDNSTASSGGAPALGRFFRASVVLPSARDVGVERQCRMARRREVNELAMRMGVGGVGGVLEEEAGARRCSEGSAVEDRVEGAEELRGREGQVVSVQSDAKPDTHPGSCAPESYPDGIPTGTSSHPPEEHEMWADWSTCVEPWSSIRQIADRAVGSVVAAQPPTSGPLCAPGLEPTAVPWSAIHRAWAAQRSGRDLRKAWTKDARVRIPRGPQQEYGAEEDGEELDGEEAEEGKGRVVDEVVEAIKQDKDLDPHEERLLGCIVDPGSISTTFAHVHLPQHTIDSVRTLVSLPLLYPTAFQTGILREHAMAGCLLFGPPGTGKTLIVRALAKEAGSRMLMVSPSDVMDMYVGEGEKLVRAVFSLARRLSPCVVFLDEIDALFGARTSAHNSGGVIAHRGVITEFMQEMDGLKSRAGEERVIVIGATNRPFDLDDAVLRRLPRRLLVDLPGEKEREGILKILLRDETLSPDLDLKSLAKRTESFSGSDLKHLCVSAALAAVKEGVNLPWDTPLDAVSAAVNDQQPPNLSDTTAEAPPLSYSRTIHPQHFTKAFKEITPSSSETLGSLADLRKWNDQFGEGRKDKRRLQVWGRGRFGFTDATFEINQDEGRIAEPRGVAKDQIDQI</sequence>
<dbReference type="GO" id="GO:0005524">
    <property type="term" value="F:ATP binding"/>
    <property type="evidence" value="ECO:0007669"/>
    <property type="project" value="UniProtKB-KW"/>
</dbReference>
<name>A0A0C3P061_PISTI</name>
<feature type="region of interest" description="Disordered" evidence="6">
    <location>
        <begin position="250"/>
        <end position="278"/>
    </location>
</feature>
<feature type="compositionally biased region" description="Basic and acidic residues" evidence="6">
    <location>
        <begin position="113"/>
        <end position="124"/>
    </location>
</feature>
<evidence type="ECO:0000256" key="2">
    <source>
        <dbReference type="ARBA" id="ARBA00022741"/>
    </source>
</evidence>
<evidence type="ECO:0000256" key="1">
    <source>
        <dbReference type="ARBA" id="ARBA00004572"/>
    </source>
</evidence>
<dbReference type="OrthoDB" id="39734at2759"/>
<feature type="region of interest" description="Disordered" evidence="6">
    <location>
        <begin position="631"/>
        <end position="673"/>
    </location>
</feature>
<dbReference type="InParanoid" id="A0A0C3P061"/>
<keyword evidence="9" id="KW-1185">Reference proteome</keyword>
<feature type="region of interest" description="Disordered" evidence="6">
    <location>
        <begin position="496"/>
        <end position="520"/>
    </location>
</feature>
<feature type="region of interest" description="Disordered" evidence="6">
    <location>
        <begin position="751"/>
        <end position="778"/>
    </location>
</feature>
<dbReference type="PANTHER" id="PTHR45644">
    <property type="entry name" value="AAA ATPASE, PUTATIVE (AFU_ORTHOLOGUE AFUA_2G12920)-RELATED-RELATED"/>
    <property type="match status" value="1"/>
</dbReference>
<dbReference type="Pfam" id="PF00004">
    <property type="entry name" value="AAA"/>
    <property type="match status" value="1"/>
</dbReference>
<dbReference type="EMBL" id="KN831963">
    <property type="protein sequence ID" value="KIO06505.1"/>
    <property type="molecule type" value="Genomic_DNA"/>
</dbReference>
<feature type="compositionally biased region" description="Low complexity" evidence="6">
    <location>
        <begin position="103"/>
        <end position="112"/>
    </location>
</feature>
<evidence type="ECO:0000256" key="6">
    <source>
        <dbReference type="SAM" id="MobiDB-lite"/>
    </source>
</evidence>
<evidence type="ECO:0000256" key="5">
    <source>
        <dbReference type="ARBA" id="ARBA00023128"/>
    </source>
</evidence>
<dbReference type="InterPro" id="IPR003593">
    <property type="entry name" value="AAA+_ATPase"/>
</dbReference>
<dbReference type="PANTHER" id="PTHR45644:SF56">
    <property type="entry name" value="AAA ATPASE, PUTATIVE (AFU_ORTHOLOGUE AFUA_2G12920)-RELATED"/>
    <property type="match status" value="1"/>
</dbReference>
<feature type="compositionally biased region" description="Acidic residues" evidence="6">
    <location>
        <begin position="761"/>
        <end position="775"/>
    </location>
</feature>
<gene>
    <name evidence="8" type="ORF">M404DRAFT_946076</name>
</gene>
<dbReference type="PROSITE" id="PS00674">
    <property type="entry name" value="AAA"/>
    <property type="match status" value="1"/>
</dbReference>
<dbReference type="InterPro" id="IPR003959">
    <property type="entry name" value="ATPase_AAA_core"/>
</dbReference>
<evidence type="ECO:0000313" key="8">
    <source>
        <dbReference type="EMBL" id="KIO06505.1"/>
    </source>
</evidence>
<dbReference type="SMART" id="SM00382">
    <property type="entry name" value="AAA"/>
    <property type="match status" value="1"/>
</dbReference>
<reference evidence="8 9" key="1">
    <citation type="submission" date="2014-04" db="EMBL/GenBank/DDBJ databases">
        <authorList>
            <consortium name="DOE Joint Genome Institute"/>
            <person name="Kuo A."/>
            <person name="Kohler A."/>
            <person name="Costa M.D."/>
            <person name="Nagy L.G."/>
            <person name="Floudas D."/>
            <person name="Copeland A."/>
            <person name="Barry K.W."/>
            <person name="Cichocki N."/>
            <person name="Veneault-Fourrey C."/>
            <person name="LaButti K."/>
            <person name="Lindquist E.A."/>
            <person name="Lipzen A."/>
            <person name="Lundell T."/>
            <person name="Morin E."/>
            <person name="Murat C."/>
            <person name="Sun H."/>
            <person name="Tunlid A."/>
            <person name="Henrissat B."/>
            <person name="Grigoriev I.V."/>
            <person name="Hibbett D.S."/>
            <person name="Martin F."/>
            <person name="Nordberg H.P."/>
            <person name="Cantor M.N."/>
            <person name="Hua S.X."/>
        </authorList>
    </citation>
    <scope>NUCLEOTIDE SEQUENCE [LARGE SCALE GENOMIC DNA]</scope>
    <source>
        <strain evidence="8 9">Marx 270</strain>
    </source>
</reference>
<feature type="compositionally biased region" description="Polar residues" evidence="6">
    <location>
        <begin position="496"/>
        <end position="506"/>
    </location>
</feature>
<keyword evidence="2" id="KW-0547">Nucleotide-binding</keyword>